<dbReference type="KEGG" id="acm:AciX9_2084"/>
<organism evidence="3">
    <name type="scientific">Granulicella tundricola (strain ATCC BAA-1859 / DSM 23138 / MP5ACTX9)</name>
    <dbReference type="NCBI Taxonomy" id="1198114"/>
    <lineage>
        <taxon>Bacteria</taxon>
        <taxon>Pseudomonadati</taxon>
        <taxon>Acidobacteriota</taxon>
        <taxon>Terriglobia</taxon>
        <taxon>Terriglobales</taxon>
        <taxon>Acidobacteriaceae</taxon>
        <taxon>Granulicella</taxon>
    </lineage>
</organism>
<dbReference type="AlphaFoldDB" id="E8X1W7"/>
<dbReference type="SUPFAM" id="SSF109854">
    <property type="entry name" value="DinB/YfiT-like putative metalloenzymes"/>
    <property type="match status" value="1"/>
</dbReference>
<dbReference type="STRING" id="1198114.AciX9_2084"/>
<dbReference type="Proteomes" id="UP000000343">
    <property type="component" value="Chromosome"/>
</dbReference>
<dbReference type="eggNOG" id="COG2318">
    <property type="taxonomic scope" value="Bacteria"/>
</dbReference>
<sequence>MVEAITPSERQLVLDQLSTSEQRLLELATNLNPSQWHFQESPDRWSIAEIIEHCIVFERFITGVITNALATPATTEKKPEAPTKEPWVQGLAQSRHTRFKSREVNLPTGRWPNPIDLIAELRQTRAQTLHFASETQSPLRDHFFPHIAFGDLDCYQWLVVTAQHTARHAHQIEEIKSNPAYPPS</sequence>
<feature type="domain" description="DinB-like" evidence="1">
    <location>
        <begin position="16"/>
        <end position="172"/>
    </location>
</feature>
<dbReference type="InterPro" id="IPR024775">
    <property type="entry name" value="DinB-like"/>
</dbReference>
<dbReference type="InterPro" id="IPR034660">
    <property type="entry name" value="DinB/YfiT-like"/>
</dbReference>
<reference evidence="3" key="1">
    <citation type="submission" date="2011-01" db="EMBL/GenBank/DDBJ databases">
        <title>Complete sequence of chromosome of Acidobacterium sp. MP5ACTX9.</title>
        <authorList>
            <consortium name="US DOE Joint Genome Institute"/>
            <person name="Lucas S."/>
            <person name="Copeland A."/>
            <person name="Lapidus A."/>
            <person name="Cheng J.-F."/>
            <person name="Goodwin L."/>
            <person name="Pitluck S."/>
            <person name="Teshima H."/>
            <person name="Detter J.C."/>
            <person name="Han C."/>
            <person name="Tapia R."/>
            <person name="Land M."/>
            <person name="Hauser L."/>
            <person name="Kyrpides N."/>
            <person name="Ivanova N."/>
            <person name="Ovchinnikova G."/>
            <person name="Pagani I."/>
            <person name="Rawat S.R."/>
            <person name="Mannisto M."/>
            <person name="Haggblom M.M."/>
            <person name="Woyke T."/>
        </authorList>
    </citation>
    <scope>NUCLEOTIDE SEQUENCE [LARGE SCALE GENOMIC DNA]</scope>
    <source>
        <strain evidence="3">MP5ACTX9</strain>
    </source>
</reference>
<dbReference type="HOGENOM" id="CLU_109379_0_0_0"/>
<proteinExistence type="predicted"/>
<dbReference type="RefSeq" id="WP_013580445.1">
    <property type="nucleotide sequence ID" value="NC_015064.1"/>
</dbReference>
<evidence type="ECO:0000313" key="2">
    <source>
        <dbReference type="EMBL" id="ADW69128.1"/>
    </source>
</evidence>
<dbReference type="PaxDb" id="1198114-AciX9_2084"/>
<protein>
    <recommendedName>
        <fullName evidence="1">DinB-like domain-containing protein</fullName>
    </recommendedName>
</protein>
<evidence type="ECO:0000313" key="3">
    <source>
        <dbReference type="Proteomes" id="UP000000343"/>
    </source>
</evidence>
<gene>
    <name evidence="2" type="ordered locus">AciX9_2084</name>
</gene>
<evidence type="ECO:0000259" key="1">
    <source>
        <dbReference type="Pfam" id="PF12867"/>
    </source>
</evidence>
<dbReference type="OrthoDB" id="129718at2"/>
<accession>E8X1W7</accession>
<name>E8X1W7_GRATM</name>
<dbReference type="Gene3D" id="1.20.120.450">
    <property type="entry name" value="dinb family like domain"/>
    <property type="match status" value="1"/>
</dbReference>
<dbReference type="Pfam" id="PF12867">
    <property type="entry name" value="DinB_2"/>
    <property type="match status" value="1"/>
</dbReference>
<keyword evidence="3" id="KW-1185">Reference proteome</keyword>
<dbReference type="EMBL" id="CP002480">
    <property type="protein sequence ID" value="ADW69128.1"/>
    <property type="molecule type" value="Genomic_DNA"/>
</dbReference>